<evidence type="ECO:0000313" key="3">
    <source>
        <dbReference type="Proteomes" id="UP000189004"/>
    </source>
</evidence>
<proteinExistence type="predicted"/>
<dbReference type="RefSeq" id="WP_077690693.1">
    <property type="nucleotide sequence ID" value="NZ_MCOK01000001.1"/>
</dbReference>
<reference evidence="3" key="1">
    <citation type="submission" date="2016-08" db="EMBL/GenBank/DDBJ databases">
        <authorList>
            <person name="Tokovenko B."/>
            <person name="Kalinowski J."/>
        </authorList>
    </citation>
    <scope>NUCLEOTIDE SEQUENCE [LARGE SCALE GENOMIC DNA]</scope>
    <source>
        <strain evidence="3">UTMC102</strain>
    </source>
</reference>
<evidence type="ECO:0000259" key="1">
    <source>
        <dbReference type="Pfam" id="PF09848"/>
    </source>
</evidence>
<dbReference type="Proteomes" id="UP000189004">
    <property type="component" value="Unassembled WGS sequence"/>
</dbReference>
<accession>A0A1V3C1M3</accession>
<dbReference type="EMBL" id="MCOK01000001">
    <property type="protein sequence ID" value="OOC54290.1"/>
    <property type="molecule type" value="Genomic_DNA"/>
</dbReference>
<dbReference type="STRING" id="501010.NOSIN_11145"/>
<dbReference type="AlphaFoldDB" id="A0A1V3C1M3"/>
<organism evidence="2 3">
    <name type="scientific">Nocardiopsis sinuspersici</name>
    <dbReference type="NCBI Taxonomy" id="501010"/>
    <lineage>
        <taxon>Bacteria</taxon>
        <taxon>Bacillati</taxon>
        <taxon>Actinomycetota</taxon>
        <taxon>Actinomycetes</taxon>
        <taxon>Streptosporangiales</taxon>
        <taxon>Nocardiopsidaceae</taxon>
        <taxon>Nocardiopsis</taxon>
    </lineage>
</organism>
<gene>
    <name evidence="2" type="ORF">NOSIN_11145</name>
</gene>
<dbReference type="InterPro" id="IPR018647">
    <property type="entry name" value="SLFN_3-like_DNA/RNA_helicase"/>
</dbReference>
<sequence length="634" mass="70947">MPETSPTTPLRFVHAGRVGDTAKELRQPDFVERCVSAYRAAGFGEPGESEIRSWRNSWPPLMDALVRAGLENLYVYLEFATLDTESRIDALLVGSRATDDAIAVVVELKQWTEANSVATNLVRLPGSERLWTHPLAQTAGYMAFLDQWFGSDTVELEVRGVAFLHNATRSQADSVRDSGRLPSGYRVPVLSGEETRDAKSQADLRQLFQCGDVQELEERVHRHFEEARWRGSESLLASVAAAVRGEPSFKLVGDQQTALLDIRARVQSALDGGRRTVIVVQGGPGSGKTALAMRLLGDYVNNPDVRARYGTPSGALTRNLRETLEVAGSDPLFQLPKNKVRDSSLMIIDEVHRYHQRSGGLRSYVLGNLSEVRVVVVFLDERQRVRPNEGVTEREIREFAQEATPPLDVVTHNLNGSFRCNGSREFNTWVDDLLYEQPRTWAGTDYDLAVSSNPSEMERWLDACLEEERSARISAGFCWGWDEVRLGEALPGVRIEWAGEPHGEPQRWERPWNLRKDQTIAASGEFVGPESWLWATRPGGDRQVGCVYTAQGLEYDDAGVILGPDLVRREGRWEARPEESRDKAMRGVSTDEYLDLAKNTYRVLMTRGMRSCRLYSTDEGTQEFLASIVPGTTS</sequence>
<dbReference type="InterPro" id="IPR027417">
    <property type="entry name" value="P-loop_NTPase"/>
</dbReference>
<dbReference type="SUPFAM" id="SSF52540">
    <property type="entry name" value="P-loop containing nucleoside triphosphate hydrolases"/>
    <property type="match status" value="1"/>
</dbReference>
<dbReference type="OrthoDB" id="3193269at2"/>
<feature type="domain" description="Schlafen group 3-like DNA/RNA helicase" evidence="1">
    <location>
        <begin position="276"/>
        <end position="618"/>
    </location>
</feature>
<keyword evidence="3" id="KW-1185">Reference proteome</keyword>
<protein>
    <recommendedName>
        <fullName evidence="1">Schlafen group 3-like DNA/RNA helicase domain-containing protein</fullName>
    </recommendedName>
</protein>
<name>A0A1V3C1M3_9ACTN</name>
<comment type="caution">
    <text evidence="2">The sequence shown here is derived from an EMBL/GenBank/DDBJ whole genome shotgun (WGS) entry which is preliminary data.</text>
</comment>
<dbReference type="Pfam" id="PF09848">
    <property type="entry name" value="SLFN-g3_helicase"/>
    <property type="match status" value="1"/>
</dbReference>
<evidence type="ECO:0000313" key="2">
    <source>
        <dbReference type="EMBL" id="OOC54290.1"/>
    </source>
</evidence>
<dbReference type="Gene3D" id="3.40.50.300">
    <property type="entry name" value="P-loop containing nucleotide triphosphate hydrolases"/>
    <property type="match status" value="1"/>
</dbReference>